<evidence type="ECO:0008006" key="4">
    <source>
        <dbReference type="Google" id="ProtNLM"/>
    </source>
</evidence>
<proteinExistence type="predicted"/>
<protein>
    <recommendedName>
        <fullName evidence="4">Holin</fullName>
    </recommendedName>
</protein>
<organism evidence="2 3">
    <name type="scientific">Paractinoplanes globisporus</name>
    <dbReference type="NCBI Taxonomy" id="113565"/>
    <lineage>
        <taxon>Bacteria</taxon>
        <taxon>Bacillati</taxon>
        <taxon>Actinomycetota</taxon>
        <taxon>Actinomycetes</taxon>
        <taxon>Micromonosporales</taxon>
        <taxon>Micromonosporaceae</taxon>
        <taxon>Paractinoplanes</taxon>
    </lineage>
</organism>
<evidence type="ECO:0000313" key="2">
    <source>
        <dbReference type="EMBL" id="MFF5296551.1"/>
    </source>
</evidence>
<name>A0ABW6WWG6_9ACTN</name>
<dbReference type="EMBL" id="JBIAZU010000008">
    <property type="protein sequence ID" value="MFF5296551.1"/>
    <property type="molecule type" value="Genomic_DNA"/>
</dbReference>
<evidence type="ECO:0000256" key="1">
    <source>
        <dbReference type="SAM" id="Phobius"/>
    </source>
</evidence>
<accession>A0ABW6WWG6</accession>
<keyword evidence="1" id="KW-1133">Transmembrane helix</keyword>
<evidence type="ECO:0000313" key="3">
    <source>
        <dbReference type="Proteomes" id="UP001602245"/>
    </source>
</evidence>
<feature type="transmembrane region" description="Helical" evidence="1">
    <location>
        <begin position="65"/>
        <end position="84"/>
    </location>
</feature>
<dbReference type="Proteomes" id="UP001602245">
    <property type="component" value="Unassembled WGS sequence"/>
</dbReference>
<keyword evidence="3" id="KW-1185">Reference proteome</keyword>
<reference evidence="2 3" key="1">
    <citation type="submission" date="2024-10" db="EMBL/GenBank/DDBJ databases">
        <title>The Natural Products Discovery Center: Release of the First 8490 Sequenced Strains for Exploring Actinobacteria Biosynthetic Diversity.</title>
        <authorList>
            <person name="Kalkreuter E."/>
            <person name="Kautsar S.A."/>
            <person name="Yang D."/>
            <person name="Bader C.D."/>
            <person name="Teijaro C.N."/>
            <person name="Fluegel L."/>
            <person name="Davis C.M."/>
            <person name="Simpson J.R."/>
            <person name="Lauterbach L."/>
            <person name="Steele A.D."/>
            <person name="Gui C."/>
            <person name="Meng S."/>
            <person name="Li G."/>
            <person name="Viehrig K."/>
            <person name="Ye F."/>
            <person name="Su P."/>
            <person name="Kiefer A.F."/>
            <person name="Nichols A."/>
            <person name="Cepeda A.J."/>
            <person name="Yan W."/>
            <person name="Fan B."/>
            <person name="Jiang Y."/>
            <person name="Adhikari A."/>
            <person name="Zheng C.-J."/>
            <person name="Schuster L."/>
            <person name="Cowan T.M."/>
            <person name="Smanski M.J."/>
            <person name="Chevrette M.G."/>
            <person name="De Carvalho L.P.S."/>
            <person name="Shen B."/>
        </authorList>
    </citation>
    <scope>NUCLEOTIDE SEQUENCE [LARGE SCALE GENOMIC DNA]</scope>
    <source>
        <strain evidence="2 3">NPDC000087</strain>
    </source>
</reference>
<comment type="caution">
    <text evidence="2">The sequence shown here is derived from an EMBL/GenBank/DDBJ whole genome shotgun (WGS) entry which is preliminary data.</text>
</comment>
<feature type="transmembrane region" description="Helical" evidence="1">
    <location>
        <begin position="6"/>
        <end position="23"/>
    </location>
</feature>
<gene>
    <name evidence="2" type="ORF">ACFY35_44550</name>
</gene>
<dbReference type="RefSeq" id="WP_157297037.1">
    <property type="nucleotide sequence ID" value="NZ_JBIAZU010000008.1"/>
</dbReference>
<feature type="transmembrane region" description="Helical" evidence="1">
    <location>
        <begin position="35"/>
        <end position="53"/>
    </location>
</feature>
<keyword evidence="1" id="KW-0812">Transmembrane</keyword>
<sequence length="113" mass="12244">MSDVETWSLVVGFLSATFVIPVLQQPRWPTRRRAWLTFAYAVLVGGAASWYFGELDFTTLDGPRSLVAAILTVFVSAIATYKGFAKETNIAPLIEKATSAGKLADETKGEVAT</sequence>
<keyword evidence="1" id="KW-0472">Membrane</keyword>